<evidence type="ECO:0000256" key="2">
    <source>
        <dbReference type="PROSITE-ProRule" id="PRU00504"/>
    </source>
</evidence>
<protein>
    <submittedName>
        <fullName evidence="4">Uncharacterized protein</fullName>
    </submittedName>
</protein>
<dbReference type="InterPro" id="IPR050952">
    <property type="entry name" value="TRIM-NHL_E3_ligases"/>
</dbReference>
<dbReference type="Proteomes" id="UP000682733">
    <property type="component" value="Unassembled WGS sequence"/>
</dbReference>
<dbReference type="InterPro" id="IPR001258">
    <property type="entry name" value="NHL_repeat"/>
</dbReference>
<reference evidence="4" key="1">
    <citation type="submission" date="2021-02" db="EMBL/GenBank/DDBJ databases">
        <authorList>
            <person name="Nowell W R."/>
        </authorList>
    </citation>
    <scope>NUCLEOTIDE SEQUENCE</scope>
</reference>
<organism evidence="4 5">
    <name type="scientific">Didymodactylos carnosus</name>
    <dbReference type="NCBI Taxonomy" id="1234261"/>
    <lineage>
        <taxon>Eukaryota</taxon>
        <taxon>Metazoa</taxon>
        <taxon>Spiralia</taxon>
        <taxon>Gnathifera</taxon>
        <taxon>Rotifera</taxon>
        <taxon>Eurotatoria</taxon>
        <taxon>Bdelloidea</taxon>
        <taxon>Philodinida</taxon>
        <taxon>Philodinidae</taxon>
        <taxon>Didymodactylos</taxon>
    </lineage>
</organism>
<dbReference type="GO" id="GO:0000209">
    <property type="term" value="P:protein polyubiquitination"/>
    <property type="evidence" value="ECO:0007669"/>
    <property type="project" value="TreeGrafter"/>
</dbReference>
<proteinExistence type="predicted"/>
<dbReference type="EMBL" id="CAJNOK010000734">
    <property type="protein sequence ID" value="CAF0772002.1"/>
    <property type="molecule type" value="Genomic_DNA"/>
</dbReference>
<comment type="caution">
    <text evidence="4">The sequence shown here is derived from an EMBL/GenBank/DDBJ whole genome shotgun (WGS) entry which is preliminary data.</text>
</comment>
<evidence type="ECO:0000313" key="4">
    <source>
        <dbReference type="EMBL" id="CAF3552869.1"/>
    </source>
</evidence>
<evidence type="ECO:0000256" key="1">
    <source>
        <dbReference type="ARBA" id="ARBA00022737"/>
    </source>
</evidence>
<sequence>MAYYASGIHFVTVIMRIRFLPNISPNARWIQNGVTVAGGNGNGSASNQLFSPCGLYVDDDQTILIVDCMNHRIVEWKSGAKSAQVVVAGGNGQGNRPDQLNGPTDVTVDKETDTLIICDRGNRRVMRWSRQNRISGETIIDNIACITLTMDDQRFLYVSDVEKDEVRRYRMGETNGIVVAGSNEKGDGLNQLNWPTCLFVDREQSVYVSDNNNHRVMKWVKGATEGIVVAGGRGEGSALTQLSNPIGVFVHQLGTMYVAESGNHRVMRCYNEKKDGNVIVGGNDEGEHANQLNFPTGLSFDQQGNLYVADFNNHRVQRFSIEN</sequence>
<dbReference type="SUPFAM" id="SSF101898">
    <property type="entry name" value="NHL repeat"/>
    <property type="match status" value="1"/>
</dbReference>
<dbReference type="GO" id="GO:0061630">
    <property type="term" value="F:ubiquitin protein ligase activity"/>
    <property type="evidence" value="ECO:0007669"/>
    <property type="project" value="TreeGrafter"/>
</dbReference>
<dbReference type="EMBL" id="CAJOBA010000734">
    <property type="protein sequence ID" value="CAF3552869.1"/>
    <property type="molecule type" value="Genomic_DNA"/>
</dbReference>
<dbReference type="Gene3D" id="2.120.10.30">
    <property type="entry name" value="TolB, C-terminal domain"/>
    <property type="match status" value="2"/>
</dbReference>
<name>A0A8S2GY15_9BILA</name>
<dbReference type="PANTHER" id="PTHR24104">
    <property type="entry name" value="E3 UBIQUITIN-PROTEIN LIGASE NHLRC1-RELATED"/>
    <property type="match status" value="1"/>
</dbReference>
<dbReference type="GO" id="GO:0043161">
    <property type="term" value="P:proteasome-mediated ubiquitin-dependent protein catabolic process"/>
    <property type="evidence" value="ECO:0007669"/>
    <property type="project" value="TreeGrafter"/>
</dbReference>
<dbReference type="PANTHER" id="PTHR24104:SF25">
    <property type="entry name" value="PROTEIN LIN-41"/>
    <property type="match status" value="1"/>
</dbReference>
<dbReference type="PROSITE" id="PS51125">
    <property type="entry name" value="NHL"/>
    <property type="match status" value="1"/>
</dbReference>
<accession>A0A8S2GY15</accession>
<dbReference type="CDD" id="cd05819">
    <property type="entry name" value="NHL"/>
    <property type="match status" value="1"/>
</dbReference>
<feature type="repeat" description="NHL" evidence="2">
    <location>
        <begin position="286"/>
        <end position="322"/>
    </location>
</feature>
<dbReference type="AlphaFoldDB" id="A0A8S2GY15"/>
<dbReference type="Proteomes" id="UP000677228">
    <property type="component" value="Unassembled WGS sequence"/>
</dbReference>
<dbReference type="GO" id="GO:0008270">
    <property type="term" value="F:zinc ion binding"/>
    <property type="evidence" value="ECO:0007669"/>
    <property type="project" value="UniProtKB-KW"/>
</dbReference>
<evidence type="ECO:0000313" key="5">
    <source>
        <dbReference type="Proteomes" id="UP000682733"/>
    </source>
</evidence>
<keyword evidence="1" id="KW-0677">Repeat</keyword>
<gene>
    <name evidence="3" type="ORF">OVA965_LOCUS3134</name>
    <name evidence="4" type="ORF">TMI583_LOCUS3133</name>
</gene>
<evidence type="ECO:0000313" key="3">
    <source>
        <dbReference type="EMBL" id="CAF0772002.1"/>
    </source>
</evidence>
<dbReference type="InterPro" id="IPR011042">
    <property type="entry name" value="6-blade_b-propeller_TolB-like"/>
</dbReference>
<dbReference type="Pfam" id="PF01436">
    <property type="entry name" value="NHL"/>
    <property type="match status" value="1"/>
</dbReference>